<sequence length="84" mass="10160">MFMFDLTRLWKDAENRTLLSNFLIKNYSHRPKIPTVEEKLMVLGCNHLNLTCDSLKKLEERGIVTRLTFYHWQKVFLRVDEFLN</sequence>
<reference evidence="1 2" key="1">
    <citation type="journal article" date="2017" name="Nat. Commun.">
        <title>Genome assembly with in vitro proximity ligation data and whole-genome triplication in lettuce.</title>
        <authorList>
            <person name="Reyes-Chin-Wo S."/>
            <person name="Wang Z."/>
            <person name="Yang X."/>
            <person name="Kozik A."/>
            <person name="Arikit S."/>
            <person name="Song C."/>
            <person name="Xia L."/>
            <person name="Froenicke L."/>
            <person name="Lavelle D.O."/>
            <person name="Truco M.J."/>
            <person name="Xia R."/>
            <person name="Zhu S."/>
            <person name="Xu C."/>
            <person name="Xu H."/>
            <person name="Xu X."/>
            <person name="Cox K."/>
            <person name="Korf I."/>
            <person name="Meyers B.C."/>
            <person name="Michelmore R.W."/>
        </authorList>
    </citation>
    <scope>NUCLEOTIDE SEQUENCE [LARGE SCALE GENOMIC DNA]</scope>
    <source>
        <strain evidence="2">cv. Salinas</strain>
        <tissue evidence="1">Seedlings</tissue>
    </source>
</reference>
<protein>
    <submittedName>
        <fullName evidence="1">Uncharacterized protein</fullName>
    </submittedName>
</protein>
<proteinExistence type="predicted"/>
<evidence type="ECO:0000313" key="2">
    <source>
        <dbReference type="Proteomes" id="UP000235145"/>
    </source>
</evidence>
<keyword evidence="2" id="KW-1185">Reference proteome</keyword>
<evidence type="ECO:0000313" key="1">
    <source>
        <dbReference type="EMBL" id="KAJ0188097.1"/>
    </source>
</evidence>
<accession>A0A9R1UJ83</accession>
<organism evidence="1 2">
    <name type="scientific">Lactuca sativa</name>
    <name type="common">Garden lettuce</name>
    <dbReference type="NCBI Taxonomy" id="4236"/>
    <lineage>
        <taxon>Eukaryota</taxon>
        <taxon>Viridiplantae</taxon>
        <taxon>Streptophyta</taxon>
        <taxon>Embryophyta</taxon>
        <taxon>Tracheophyta</taxon>
        <taxon>Spermatophyta</taxon>
        <taxon>Magnoliopsida</taxon>
        <taxon>eudicotyledons</taxon>
        <taxon>Gunneridae</taxon>
        <taxon>Pentapetalae</taxon>
        <taxon>asterids</taxon>
        <taxon>campanulids</taxon>
        <taxon>Asterales</taxon>
        <taxon>Asteraceae</taxon>
        <taxon>Cichorioideae</taxon>
        <taxon>Cichorieae</taxon>
        <taxon>Lactucinae</taxon>
        <taxon>Lactuca</taxon>
    </lineage>
</organism>
<gene>
    <name evidence="1" type="ORF">LSAT_V11C900462950</name>
</gene>
<dbReference type="AlphaFoldDB" id="A0A9R1UJ83"/>
<dbReference type="Proteomes" id="UP000235145">
    <property type="component" value="Unassembled WGS sequence"/>
</dbReference>
<name>A0A9R1UJ83_LACSA</name>
<dbReference type="EMBL" id="NBSK02000009">
    <property type="protein sequence ID" value="KAJ0188097.1"/>
    <property type="molecule type" value="Genomic_DNA"/>
</dbReference>
<comment type="caution">
    <text evidence="1">The sequence shown here is derived from an EMBL/GenBank/DDBJ whole genome shotgun (WGS) entry which is preliminary data.</text>
</comment>